<protein>
    <recommendedName>
        <fullName evidence="4">TIGR02611 family protein</fullName>
    </recommendedName>
</protein>
<name>A0A4S5EAM7_9MICC</name>
<comment type="caution">
    <text evidence="2">The sequence shown here is derived from an EMBL/GenBank/DDBJ whole genome shotgun (WGS) entry which is preliminary data.</text>
</comment>
<dbReference type="EMBL" id="SSWH01000001">
    <property type="protein sequence ID" value="THJ68811.1"/>
    <property type="molecule type" value="Genomic_DNA"/>
</dbReference>
<accession>A0A4S5EAM7</accession>
<keyword evidence="1" id="KW-0812">Transmembrane</keyword>
<reference evidence="2 3" key="1">
    <citation type="submission" date="2019-04" db="EMBL/GenBank/DDBJ databases">
        <authorList>
            <person name="Liu Q."/>
            <person name="Xin Y.-H."/>
        </authorList>
    </citation>
    <scope>NUCLEOTIDE SEQUENCE [LARGE SCALE GENOMIC DNA]</scope>
    <source>
        <strain evidence="2 3">AM23</strain>
    </source>
</reference>
<feature type="transmembrane region" description="Helical" evidence="1">
    <location>
        <begin position="59"/>
        <end position="89"/>
    </location>
</feature>
<dbReference type="InterPro" id="IPR019099">
    <property type="entry name" value="Uncharacterised_PGPGW_TM"/>
</dbReference>
<evidence type="ECO:0000256" key="1">
    <source>
        <dbReference type="SAM" id="Phobius"/>
    </source>
</evidence>
<feature type="transmembrane region" description="Helical" evidence="1">
    <location>
        <begin position="12"/>
        <end position="38"/>
    </location>
</feature>
<proteinExistence type="predicted"/>
<dbReference type="Pfam" id="PF09656">
    <property type="entry name" value="PGPGW"/>
    <property type="match status" value="1"/>
</dbReference>
<evidence type="ECO:0000313" key="3">
    <source>
        <dbReference type="Proteomes" id="UP000305233"/>
    </source>
</evidence>
<dbReference type="Proteomes" id="UP000305233">
    <property type="component" value="Unassembled WGS sequence"/>
</dbReference>
<organism evidence="2 3">
    <name type="scientific">Arthrobacter echini</name>
    <dbReference type="NCBI Taxonomy" id="1529066"/>
    <lineage>
        <taxon>Bacteria</taxon>
        <taxon>Bacillati</taxon>
        <taxon>Actinomycetota</taxon>
        <taxon>Actinomycetes</taxon>
        <taxon>Micrococcales</taxon>
        <taxon>Micrococcaceae</taxon>
        <taxon>Arthrobacter</taxon>
    </lineage>
</organism>
<keyword evidence="1" id="KW-1133">Transmembrane helix</keyword>
<feature type="transmembrane region" description="Helical" evidence="1">
    <location>
        <begin position="109"/>
        <end position="128"/>
    </location>
</feature>
<evidence type="ECO:0000313" key="2">
    <source>
        <dbReference type="EMBL" id="THJ68811.1"/>
    </source>
</evidence>
<sequence>MRRTGIEVLGWTLVVVGLAALVLPGPGLLMLAAGLAVLSQQYHWARRFLTPLKGNAFHAAALGVQTVLRIALSCTSAFIIMGLGVVWVLQPEVPSWWFLDDKWWLPGGMGTGISLIVSALIALGLIVYSMHRFRGRPLPPKVPLFRKNAV</sequence>
<keyword evidence="1" id="KW-0472">Membrane</keyword>
<keyword evidence="3" id="KW-1185">Reference proteome</keyword>
<dbReference type="OrthoDB" id="4774258at2"/>
<dbReference type="AlphaFoldDB" id="A0A4S5EAM7"/>
<evidence type="ECO:0008006" key="4">
    <source>
        <dbReference type="Google" id="ProtNLM"/>
    </source>
</evidence>
<gene>
    <name evidence="2" type="ORF">E8P82_02390</name>
</gene>